<evidence type="ECO:0000256" key="10">
    <source>
        <dbReference type="ARBA" id="ARBA00023033"/>
    </source>
</evidence>
<sequence>MTWALSLLLNNKEASRRSSKNSDTQIGKDRQVNQSDLNNLPYLHTVIKETLRLYPAAPLSLPHEAMEDCNVSRFLTTHKDIDVRGQNFELIPIGSGRRMCARSSLAFQVVGLALTSFLHAFDVQTSGDGVVDMEEAVGLINLKATPLEVLPTPRVPGHVYNECGITNHRVTCLPKTFGQTNHSIS</sequence>
<proteinExistence type="inferred from homology"/>
<evidence type="ECO:0000256" key="8">
    <source>
        <dbReference type="ARBA" id="ARBA00023002"/>
    </source>
</evidence>
<dbReference type="PANTHER" id="PTHR47947">
    <property type="entry name" value="CYTOCHROME P450 82C3-RELATED"/>
    <property type="match status" value="1"/>
</dbReference>
<reference evidence="13" key="2">
    <citation type="submission" date="2025-08" db="UniProtKB">
        <authorList>
            <consortium name="RefSeq"/>
        </authorList>
    </citation>
    <scope>IDENTIFICATION</scope>
    <source>
        <tissue evidence="13">Leaf</tissue>
    </source>
</reference>
<evidence type="ECO:0000256" key="5">
    <source>
        <dbReference type="ARBA" id="ARBA00022692"/>
    </source>
</evidence>
<keyword evidence="5" id="KW-0812">Transmembrane</keyword>
<dbReference type="AlphaFoldDB" id="A0A6P8DFR9"/>
<protein>
    <submittedName>
        <fullName evidence="13">Xanthotoxin 5-hydroxylase CYP82C4-like</fullName>
    </submittedName>
</protein>
<dbReference type="InterPro" id="IPR050651">
    <property type="entry name" value="Plant_Cytochrome_P450_Monoox"/>
</dbReference>
<dbReference type="GO" id="GO:0016705">
    <property type="term" value="F:oxidoreductase activity, acting on paired donors, with incorporation or reduction of molecular oxygen"/>
    <property type="evidence" value="ECO:0007669"/>
    <property type="project" value="InterPro"/>
</dbReference>
<dbReference type="Gene3D" id="1.10.630.10">
    <property type="entry name" value="Cytochrome P450"/>
    <property type="match status" value="1"/>
</dbReference>
<dbReference type="RefSeq" id="XP_031390183.1">
    <property type="nucleotide sequence ID" value="XM_031534323.1"/>
</dbReference>
<accession>A0A6P8DFR9</accession>
<dbReference type="InterPro" id="IPR001128">
    <property type="entry name" value="Cyt_P450"/>
</dbReference>
<dbReference type="SMR" id="A0A6P8DFR9"/>
<dbReference type="InterPro" id="IPR036396">
    <property type="entry name" value="Cyt_P450_sf"/>
</dbReference>
<evidence type="ECO:0000256" key="2">
    <source>
        <dbReference type="ARBA" id="ARBA00004370"/>
    </source>
</evidence>
<dbReference type="SUPFAM" id="SSF48264">
    <property type="entry name" value="Cytochrome P450"/>
    <property type="match status" value="1"/>
</dbReference>
<keyword evidence="7" id="KW-1133">Transmembrane helix</keyword>
<dbReference type="GO" id="GO:0020037">
    <property type="term" value="F:heme binding"/>
    <property type="evidence" value="ECO:0007669"/>
    <property type="project" value="InterPro"/>
</dbReference>
<keyword evidence="10" id="KW-0503">Monooxygenase</keyword>
<evidence type="ECO:0000313" key="12">
    <source>
        <dbReference type="Proteomes" id="UP000515151"/>
    </source>
</evidence>
<dbReference type="Proteomes" id="UP000515151">
    <property type="component" value="Chromosome 1"/>
</dbReference>
<dbReference type="GeneID" id="116202713"/>
<comment type="similarity">
    <text evidence="3">Belongs to the cytochrome P450 family.</text>
</comment>
<evidence type="ECO:0000256" key="7">
    <source>
        <dbReference type="ARBA" id="ARBA00022989"/>
    </source>
</evidence>
<comment type="subcellular location">
    <subcellularLocation>
        <location evidence="2">Membrane</location>
    </subcellularLocation>
</comment>
<evidence type="ECO:0000256" key="6">
    <source>
        <dbReference type="ARBA" id="ARBA00022723"/>
    </source>
</evidence>
<dbReference type="PANTHER" id="PTHR47947:SF26">
    <property type="entry name" value="CYTOCHROME P450"/>
    <property type="match status" value="1"/>
</dbReference>
<dbReference type="InterPro" id="IPR002401">
    <property type="entry name" value="Cyt_P450_E_grp-I"/>
</dbReference>
<keyword evidence="11" id="KW-0472">Membrane</keyword>
<dbReference type="Pfam" id="PF00067">
    <property type="entry name" value="p450"/>
    <property type="match status" value="1"/>
</dbReference>
<evidence type="ECO:0000256" key="3">
    <source>
        <dbReference type="ARBA" id="ARBA00010617"/>
    </source>
</evidence>
<dbReference type="GO" id="GO:0004497">
    <property type="term" value="F:monooxygenase activity"/>
    <property type="evidence" value="ECO:0007669"/>
    <property type="project" value="UniProtKB-KW"/>
</dbReference>
<keyword evidence="4" id="KW-0349">Heme</keyword>
<evidence type="ECO:0000256" key="4">
    <source>
        <dbReference type="ARBA" id="ARBA00022617"/>
    </source>
</evidence>
<gene>
    <name evidence="13" type="primary">LOC116202713</name>
</gene>
<keyword evidence="8" id="KW-0560">Oxidoreductase</keyword>
<reference evidence="12" key="1">
    <citation type="journal article" date="2020" name="Plant Biotechnol. J.">
        <title>The pomegranate (Punica granatum L.) draft genome dissects genetic divergence between soft- and hard-seeded cultivars.</title>
        <authorList>
            <person name="Luo X."/>
            <person name="Li H."/>
            <person name="Wu Z."/>
            <person name="Yao W."/>
            <person name="Zhao P."/>
            <person name="Cao D."/>
            <person name="Yu H."/>
            <person name="Li K."/>
            <person name="Poudel K."/>
            <person name="Zhao D."/>
            <person name="Zhang F."/>
            <person name="Xia X."/>
            <person name="Chen L."/>
            <person name="Wang Q."/>
            <person name="Jing D."/>
            <person name="Cao S."/>
        </authorList>
    </citation>
    <scope>NUCLEOTIDE SEQUENCE [LARGE SCALE GENOMIC DNA]</scope>
    <source>
        <strain evidence="12">cv. Tunisia</strain>
    </source>
</reference>
<keyword evidence="6" id="KW-0479">Metal-binding</keyword>
<dbReference type="GO" id="GO:0005506">
    <property type="term" value="F:iron ion binding"/>
    <property type="evidence" value="ECO:0007669"/>
    <property type="project" value="InterPro"/>
</dbReference>
<dbReference type="OrthoDB" id="2789670at2759"/>
<keyword evidence="12" id="KW-1185">Reference proteome</keyword>
<dbReference type="GO" id="GO:0016020">
    <property type="term" value="C:membrane"/>
    <property type="evidence" value="ECO:0007669"/>
    <property type="project" value="UniProtKB-SubCell"/>
</dbReference>
<evidence type="ECO:0000256" key="1">
    <source>
        <dbReference type="ARBA" id="ARBA00001971"/>
    </source>
</evidence>
<keyword evidence="9" id="KW-0408">Iron</keyword>
<comment type="cofactor">
    <cofactor evidence="1">
        <name>heme</name>
        <dbReference type="ChEBI" id="CHEBI:30413"/>
    </cofactor>
</comment>
<evidence type="ECO:0000313" key="13">
    <source>
        <dbReference type="RefSeq" id="XP_031390183.1"/>
    </source>
</evidence>
<organism evidence="12 13">
    <name type="scientific">Punica granatum</name>
    <name type="common">Pomegranate</name>
    <dbReference type="NCBI Taxonomy" id="22663"/>
    <lineage>
        <taxon>Eukaryota</taxon>
        <taxon>Viridiplantae</taxon>
        <taxon>Streptophyta</taxon>
        <taxon>Embryophyta</taxon>
        <taxon>Tracheophyta</taxon>
        <taxon>Spermatophyta</taxon>
        <taxon>Magnoliopsida</taxon>
        <taxon>eudicotyledons</taxon>
        <taxon>Gunneridae</taxon>
        <taxon>Pentapetalae</taxon>
        <taxon>rosids</taxon>
        <taxon>malvids</taxon>
        <taxon>Myrtales</taxon>
        <taxon>Lythraceae</taxon>
        <taxon>Punica</taxon>
    </lineage>
</organism>
<dbReference type="PRINTS" id="PR00463">
    <property type="entry name" value="EP450I"/>
</dbReference>
<evidence type="ECO:0000256" key="9">
    <source>
        <dbReference type="ARBA" id="ARBA00023004"/>
    </source>
</evidence>
<evidence type="ECO:0000256" key="11">
    <source>
        <dbReference type="ARBA" id="ARBA00023136"/>
    </source>
</evidence>
<name>A0A6P8DFR9_PUNGR</name>